<keyword evidence="2" id="KW-1185">Reference proteome</keyword>
<comment type="caution">
    <text evidence="1">The sequence shown here is derived from an EMBL/GenBank/DDBJ whole genome shotgun (WGS) entry which is preliminary data.</text>
</comment>
<evidence type="ECO:0000313" key="1">
    <source>
        <dbReference type="EMBL" id="OWZ02299.1"/>
    </source>
</evidence>
<accession>A0A225VBG1</accession>
<evidence type="ECO:0000313" key="2">
    <source>
        <dbReference type="Proteomes" id="UP000198211"/>
    </source>
</evidence>
<protein>
    <submittedName>
        <fullName evidence="1">Uncharacterized protein</fullName>
    </submittedName>
</protein>
<name>A0A225VBG1_9STRA</name>
<dbReference type="AlphaFoldDB" id="A0A225VBG1"/>
<dbReference type="Proteomes" id="UP000198211">
    <property type="component" value="Unassembled WGS sequence"/>
</dbReference>
<gene>
    <name evidence="1" type="ORF">PHMEG_00026162</name>
</gene>
<dbReference type="OrthoDB" id="109039at2759"/>
<organism evidence="1 2">
    <name type="scientific">Phytophthora megakarya</name>
    <dbReference type="NCBI Taxonomy" id="4795"/>
    <lineage>
        <taxon>Eukaryota</taxon>
        <taxon>Sar</taxon>
        <taxon>Stramenopiles</taxon>
        <taxon>Oomycota</taxon>
        <taxon>Peronosporomycetes</taxon>
        <taxon>Peronosporales</taxon>
        <taxon>Peronosporaceae</taxon>
        <taxon>Phytophthora</taxon>
    </lineage>
</organism>
<proteinExistence type="predicted"/>
<reference evidence="2" key="1">
    <citation type="submission" date="2017-03" db="EMBL/GenBank/DDBJ databases">
        <title>Phytopthora megakarya and P. palmivora, two closely related causual agents of cacao black pod achieved similar genome size and gene model numbers by different mechanisms.</title>
        <authorList>
            <person name="Ali S."/>
            <person name="Shao J."/>
            <person name="Larry D.J."/>
            <person name="Kronmiller B."/>
            <person name="Shen D."/>
            <person name="Strem M.D."/>
            <person name="Melnick R.L."/>
            <person name="Guiltinan M.J."/>
            <person name="Tyler B.M."/>
            <person name="Meinhardt L.W."/>
            <person name="Bailey B.A."/>
        </authorList>
    </citation>
    <scope>NUCLEOTIDE SEQUENCE [LARGE SCALE GENOMIC DNA]</scope>
    <source>
        <strain evidence="2">zdho120</strain>
    </source>
</reference>
<dbReference type="EMBL" id="NBNE01006263">
    <property type="protein sequence ID" value="OWZ02299.1"/>
    <property type="molecule type" value="Genomic_DNA"/>
</dbReference>
<sequence length="163" mass="19126">MENLYRQVAATKCTPYQLAYPWEGSKLWYDPEVYPFVYLAHRSWWDHDWRSTHALLGQTRRWKQKMEAATNRVKFLNCCINTWGFDDFLQLLDDCNDSTMIMWWGGQPGRNQSRGPGYHGPVIESLTFLRRRTASEYDSKMINALTLFRIDEGGFSSVTALLL</sequence>